<dbReference type="UniPathway" id="UPA00562">
    <property type="reaction ID" value="UER00621"/>
</dbReference>
<evidence type="ECO:0000256" key="4">
    <source>
        <dbReference type="ARBA" id="ARBA00023239"/>
    </source>
</evidence>
<dbReference type="PANTHER" id="PTHR33337">
    <property type="entry name" value="GFA DOMAIN-CONTAINING PROTEIN"/>
    <property type="match status" value="1"/>
</dbReference>
<evidence type="ECO:0000256" key="1">
    <source>
        <dbReference type="ARBA" id="ARBA00005495"/>
    </source>
</evidence>
<dbReference type="InterPro" id="IPR011057">
    <property type="entry name" value="Mss4-like_sf"/>
</dbReference>
<evidence type="ECO:0000313" key="7">
    <source>
        <dbReference type="Proteomes" id="UP000510934"/>
    </source>
</evidence>
<dbReference type="PROSITE" id="PS51891">
    <property type="entry name" value="CENP_V_GFA"/>
    <property type="match status" value="1"/>
</dbReference>
<dbReference type="EMBL" id="CP059052">
    <property type="protein sequence ID" value="QLJ11815.1"/>
    <property type="molecule type" value="Genomic_DNA"/>
</dbReference>
<dbReference type="GO" id="GO:0051907">
    <property type="term" value="F:S-(hydroxymethyl)glutathione synthase activity"/>
    <property type="evidence" value="ECO:0007669"/>
    <property type="project" value="UniProtKB-UniRule"/>
</dbReference>
<comment type="function">
    <text evidence="5">Catalyzes the condensation of formaldehyde and glutathione to S-hydroxymethylglutathione.</text>
</comment>
<dbReference type="EC" id="4.4.1.22" evidence="5"/>
<dbReference type="InterPro" id="IPR006913">
    <property type="entry name" value="CENP-V/GFA"/>
</dbReference>
<dbReference type="InterPro" id="IPR014185">
    <property type="entry name" value="Formald_GSH"/>
</dbReference>
<dbReference type="GO" id="GO:0046294">
    <property type="term" value="P:formaldehyde catabolic process"/>
    <property type="evidence" value="ECO:0007669"/>
    <property type="project" value="UniProtKB-UniRule"/>
</dbReference>
<comment type="pathway">
    <text evidence="5">One-carbon metabolism; formaldehyde degradation; formate from formaldehyde (glutathione route): step 1/3.</text>
</comment>
<gene>
    <name evidence="5 6" type="primary">gfa</name>
    <name evidence="6" type="ORF">H0H12_15145</name>
</gene>
<dbReference type="Proteomes" id="UP000510934">
    <property type="component" value="Chromosome"/>
</dbReference>
<name>A0A7D5ZM30_PSEPU</name>
<dbReference type="NCBIfam" id="NF003829">
    <property type="entry name" value="PRK05417.1"/>
    <property type="match status" value="1"/>
</dbReference>
<reference evidence="6 7" key="1">
    <citation type="journal article" date="2009" name="Mikrobiologiia">
        <title>[Phenanthren biodegradation and interaction of Pseudomonas putida BS3701 and Burkholderia sp.BS3702 in plant rhizosphere].</title>
        <authorList>
            <person name="Ovchinnikova A.A."/>
            <person name="Vetrova A.A."/>
            <person name="Filonov A.E."/>
            <person name="Boronin A.M."/>
        </authorList>
    </citation>
    <scope>NUCLEOTIDE SEQUENCE [LARGE SCALE GENOMIC DNA]</scope>
    <source>
        <strain evidence="6 7">BS3701</strain>
    </source>
</reference>
<dbReference type="GO" id="GO:0008270">
    <property type="term" value="F:zinc ion binding"/>
    <property type="evidence" value="ECO:0007669"/>
    <property type="project" value="UniProtKB-UniRule"/>
</dbReference>
<feature type="binding site" evidence="5">
    <location>
        <position position="99"/>
    </location>
    <ligand>
        <name>Zn(2+)</name>
        <dbReference type="ChEBI" id="CHEBI:29105"/>
        <label>1</label>
        <note>structural</note>
    </ligand>
</feature>
<keyword evidence="3 5" id="KW-0862">Zinc</keyword>
<protein>
    <recommendedName>
        <fullName evidence="5">Glutathione-dependent formaldehyde-activating enzyme</fullName>
        <ecNumber evidence="5">4.4.1.22</ecNumber>
    </recommendedName>
    <alternativeName>
        <fullName evidence="5">S-(hydroxymethyl)glutathione synthase</fullName>
    </alternativeName>
</protein>
<dbReference type="Gene3D" id="3.90.1590.10">
    <property type="entry name" value="glutathione-dependent formaldehyde- activating enzyme (gfa)"/>
    <property type="match status" value="1"/>
</dbReference>
<evidence type="ECO:0000313" key="6">
    <source>
        <dbReference type="EMBL" id="QLJ11815.1"/>
    </source>
</evidence>
<keyword evidence="2 5" id="KW-0479">Metal-binding</keyword>
<dbReference type="SUPFAM" id="SSF51316">
    <property type="entry name" value="Mss4-like"/>
    <property type="match status" value="1"/>
</dbReference>
<comment type="similarity">
    <text evidence="1 5">Belongs to the Gfa family.</text>
</comment>
<feature type="binding site" evidence="5">
    <location>
        <position position="49"/>
    </location>
    <ligand>
        <name>Zn(2+)</name>
        <dbReference type="ChEBI" id="CHEBI:29105"/>
        <label>2</label>
        <note>catalytic</note>
    </ligand>
</feature>
<feature type="binding site" evidence="5">
    <location>
        <position position="54"/>
    </location>
    <ligand>
        <name>Zn(2+)</name>
        <dbReference type="ChEBI" id="CHEBI:29105"/>
        <label>2</label>
        <note>catalytic</note>
    </ligand>
</feature>
<evidence type="ECO:0000256" key="2">
    <source>
        <dbReference type="ARBA" id="ARBA00022723"/>
    </source>
</evidence>
<dbReference type="AlphaFoldDB" id="A0A7D5ZM30"/>
<feature type="binding site" evidence="5">
    <location>
        <position position="96"/>
    </location>
    <ligand>
        <name>Zn(2+)</name>
        <dbReference type="ChEBI" id="CHEBI:29105"/>
        <label>1</label>
        <note>structural</note>
    </ligand>
</feature>
<organism evidence="6 7">
    <name type="scientific">Pseudomonas putida</name>
    <name type="common">Arthrobacter siderocapsulatus</name>
    <dbReference type="NCBI Taxonomy" id="303"/>
    <lineage>
        <taxon>Bacteria</taxon>
        <taxon>Pseudomonadati</taxon>
        <taxon>Pseudomonadota</taxon>
        <taxon>Gammaproteobacteria</taxon>
        <taxon>Pseudomonadales</taxon>
        <taxon>Pseudomonadaceae</taxon>
        <taxon>Pseudomonas</taxon>
    </lineage>
</organism>
<dbReference type="HAMAP" id="MF_00723">
    <property type="entry name" value="Formald_GSH"/>
    <property type="match status" value="1"/>
</dbReference>
<proteinExistence type="inferred from homology"/>
<evidence type="ECO:0000256" key="3">
    <source>
        <dbReference type="ARBA" id="ARBA00022833"/>
    </source>
</evidence>
<feature type="binding site" evidence="5">
    <location>
        <position position="51"/>
    </location>
    <ligand>
        <name>Zn(2+)</name>
        <dbReference type="ChEBI" id="CHEBI:29105"/>
        <label>2</label>
        <note>catalytic</note>
    </ligand>
</feature>
<comment type="catalytic activity">
    <reaction evidence="5">
        <text>S-(hydroxymethyl)glutathione = glutathione + formaldehyde</text>
        <dbReference type="Rhea" id="RHEA:22488"/>
        <dbReference type="ChEBI" id="CHEBI:16842"/>
        <dbReference type="ChEBI" id="CHEBI:57925"/>
        <dbReference type="ChEBI" id="CHEBI:58758"/>
        <dbReference type="EC" id="4.4.1.22"/>
    </reaction>
</comment>
<dbReference type="PIRSF" id="PIRSF033318">
    <property type="entry name" value="Formald_GSH"/>
    <property type="match status" value="1"/>
</dbReference>
<accession>A0A7D5ZM30</accession>
<comment type="cofactor">
    <cofactor evidence="5">
        <name>Zn(2+)</name>
        <dbReference type="ChEBI" id="CHEBI:29105"/>
    </cofactor>
    <text evidence="5">Binds 2 Zn(2+) ions per subunit.</text>
</comment>
<feature type="binding site" evidence="5">
    <location>
        <position position="28"/>
    </location>
    <ligand>
        <name>Zn(2+)</name>
        <dbReference type="ChEBI" id="CHEBI:29105"/>
        <label>1</label>
        <note>structural</note>
    </ligand>
</feature>
<sequence length="192" mass="20667">MSNVKLHPSLDNGIQPALQGFTGGVLRCHCATDAVEVRVDSPTLHNHACGCSKCWKPAGAKFAVIAVAPRDAVTVLSNGQKLKIVDEAATIRRHACTECGVHMYGRIENKGHPFYGLDFVHTELSEEPGWSAPAFAAFVSSVIETGTPPQQMAGIRQQLRGIGLEPYDCLSPELMDAISTHVAKQNGTYREA</sequence>
<dbReference type="RefSeq" id="WP_014861939.1">
    <property type="nucleotide sequence ID" value="NZ_CP022561.1"/>
</dbReference>
<feature type="binding site" evidence="5">
    <location>
        <position position="30"/>
    </location>
    <ligand>
        <name>Zn(2+)</name>
        <dbReference type="ChEBI" id="CHEBI:29105"/>
        <label>1</label>
        <note>structural</note>
    </ligand>
</feature>
<dbReference type="PANTHER" id="PTHR33337:SF40">
    <property type="entry name" value="CENP-V_GFA DOMAIN-CONTAINING PROTEIN-RELATED"/>
    <property type="match status" value="1"/>
</dbReference>
<dbReference type="NCBIfam" id="TIGR02820">
    <property type="entry name" value="formald_GSH"/>
    <property type="match status" value="1"/>
</dbReference>
<keyword evidence="4 5" id="KW-0456">Lyase</keyword>
<dbReference type="Pfam" id="PF04828">
    <property type="entry name" value="GFA"/>
    <property type="match status" value="1"/>
</dbReference>
<evidence type="ECO:0000256" key="5">
    <source>
        <dbReference type="HAMAP-Rule" id="MF_00723"/>
    </source>
</evidence>